<comment type="caution">
    <text evidence="1">The sequence shown here is derived from an EMBL/GenBank/DDBJ whole genome shotgun (WGS) entry which is preliminary data.</text>
</comment>
<keyword evidence="2" id="KW-1185">Reference proteome</keyword>
<dbReference type="OrthoDB" id="3539582at2759"/>
<organism evidence="1 2">
    <name type="scientific">Monilinia laxa</name>
    <name type="common">Brown rot fungus</name>
    <name type="synonym">Sclerotinia laxa</name>
    <dbReference type="NCBI Taxonomy" id="61186"/>
    <lineage>
        <taxon>Eukaryota</taxon>
        <taxon>Fungi</taxon>
        <taxon>Dikarya</taxon>
        <taxon>Ascomycota</taxon>
        <taxon>Pezizomycotina</taxon>
        <taxon>Leotiomycetes</taxon>
        <taxon>Helotiales</taxon>
        <taxon>Sclerotiniaceae</taxon>
        <taxon>Monilinia</taxon>
    </lineage>
</organism>
<evidence type="ECO:0000313" key="2">
    <source>
        <dbReference type="Proteomes" id="UP000326757"/>
    </source>
</evidence>
<dbReference type="EMBL" id="VIGI01000011">
    <property type="protein sequence ID" value="KAB8294056.1"/>
    <property type="molecule type" value="Genomic_DNA"/>
</dbReference>
<proteinExistence type="predicted"/>
<evidence type="ECO:0000313" key="1">
    <source>
        <dbReference type="EMBL" id="KAB8294056.1"/>
    </source>
</evidence>
<protein>
    <submittedName>
        <fullName evidence="1">Uncharacterized protein</fullName>
    </submittedName>
</protein>
<gene>
    <name evidence="1" type="ORF">EYC80_009513</name>
</gene>
<name>A0A5N6JY41_MONLA</name>
<accession>A0A5N6JY41</accession>
<dbReference type="Proteomes" id="UP000326757">
    <property type="component" value="Unassembled WGS sequence"/>
</dbReference>
<sequence>MSDVAPLPRVKVRRRVPKLPDEDVPTPIMLKDDLDFQATYDYVLQLRCETLDDLRPGSWQEIELKPIPVYRYVNPRVTRRPFYNTVERQVNFNIRLKEKFNRKSKFAAASDTIDENVDLPTSTINMAKAVWFRWCVISRQAYLDIRPPHLYNEDGPELRKYMDLLSKIMDQMEYEIFHRVRQITSSIVLANVKSEEFKRRCRSEIGMISLAIFFFKVVTDEQLYYIYEPIWSSVDFSFIPGSDEKPPHNCSMVRKVKWDLRMFTKLGFGVLASHYFSNCLQRTAGRQDGLREIPRAEMRIVSVPRELSMDLRKTEEQSEFTERANDNNAENEDLFADGEALNHEENLFGEYPEVEVGDRDPYVSRDDEAREKERHAIGMEKMLHF</sequence>
<dbReference type="AlphaFoldDB" id="A0A5N6JY41"/>
<reference evidence="1 2" key="1">
    <citation type="submission" date="2019-06" db="EMBL/GenBank/DDBJ databases">
        <title>Genome Sequence of the Brown Rot Fungal Pathogen Monilinia laxa.</title>
        <authorList>
            <person name="De Miccolis Angelini R.M."/>
            <person name="Landi L."/>
            <person name="Abate D."/>
            <person name="Pollastro S."/>
            <person name="Romanazzi G."/>
            <person name="Faretra F."/>
        </authorList>
    </citation>
    <scope>NUCLEOTIDE SEQUENCE [LARGE SCALE GENOMIC DNA]</scope>
    <source>
        <strain evidence="1 2">Mlax316</strain>
    </source>
</reference>